<feature type="transmembrane region" description="Helical" evidence="5">
    <location>
        <begin position="26"/>
        <end position="46"/>
    </location>
</feature>
<name>A0A2N9L2W1_9BACT</name>
<dbReference type="GO" id="GO:0016020">
    <property type="term" value="C:membrane"/>
    <property type="evidence" value="ECO:0007669"/>
    <property type="project" value="UniProtKB-SubCell"/>
</dbReference>
<feature type="transmembrane region" description="Helical" evidence="5">
    <location>
        <begin position="207"/>
        <end position="227"/>
    </location>
</feature>
<comment type="subcellular location">
    <subcellularLocation>
        <location evidence="1">Membrane</location>
        <topology evidence="1">Multi-pass membrane protein</topology>
    </subcellularLocation>
</comment>
<feature type="transmembrane region" description="Helical" evidence="5">
    <location>
        <begin position="239"/>
        <end position="259"/>
    </location>
</feature>
<dbReference type="OrthoDB" id="9762947at2"/>
<evidence type="ECO:0000256" key="3">
    <source>
        <dbReference type="ARBA" id="ARBA00022989"/>
    </source>
</evidence>
<dbReference type="Gene3D" id="1.20.1740.10">
    <property type="entry name" value="Amino acid/polyamine transporter I"/>
    <property type="match status" value="1"/>
</dbReference>
<feature type="transmembrane region" description="Helical" evidence="5">
    <location>
        <begin position="294"/>
        <end position="317"/>
    </location>
</feature>
<evidence type="ECO:0000256" key="2">
    <source>
        <dbReference type="ARBA" id="ARBA00022692"/>
    </source>
</evidence>
<evidence type="ECO:0000256" key="1">
    <source>
        <dbReference type="ARBA" id="ARBA00004141"/>
    </source>
</evidence>
<dbReference type="AlphaFoldDB" id="A0A2N9L2W1"/>
<feature type="transmembrane region" description="Helical" evidence="5">
    <location>
        <begin position="366"/>
        <end position="386"/>
    </location>
</feature>
<evidence type="ECO:0000256" key="5">
    <source>
        <dbReference type="SAM" id="Phobius"/>
    </source>
</evidence>
<keyword evidence="2 5" id="KW-0812">Transmembrane</keyword>
<feature type="transmembrane region" description="Helical" evidence="5">
    <location>
        <begin position="128"/>
        <end position="149"/>
    </location>
</feature>
<evidence type="ECO:0000259" key="6">
    <source>
        <dbReference type="Pfam" id="PF00324"/>
    </source>
</evidence>
<feature type="transmembrane region" description="Helical" evidence="5">
    <location>
        <begin position="398"/>
        <end position="419"/>
    </location>
</feature>
<evidence type="ECO:0000313" key="7">
    <source>
        <dbReference type="EMBL" id="SPE17652.1"/>
    </source>
</evidence>
<proteinExistence type="predicted"/>
<dbReference type="EMBL" id="OKRB01000013">
    <property type="protein sequence ID" value="SPE17652.1"/>
    <property type="molecule type" value="Genomic_DNA"/>
</dbReference>
<keyword evidence="3 5" id="KW-1133">Transmembrane helix</keyword>
<dbReference type="InterPro" id="IPR050367">
    <property type="entry name" value="APC_superfamily"/>
</dbReference>
<dbReference type="PANTHER" id="PTHR42770">
    <property type="entry name" value="AMINO ACID TRANSPORTER-RELATED"/>
    <property type="match status" value="1"/>
</dbReference>
<dbReference type="InterPro" id="IPR004841">
    <property type="entry name" value="AA-permease/SLC12A_dom"/>
</dbReference>
<protein>
    <submittedName>
        <fullName evidence="7">Amino acid transporter</fullName>
    </submittedName>
</protein>
<reference evidence="8" key="1">
    <citation type="submission" date="2018-02" db="EMBL/GenBank/DDBJ databases">
        <authorList>
            <person name="Hausmann B."/>
        </authorList>
    </citation>
    <scope>NUCLEOTIDE SEQUENCE [LARGE SCALE GENOMIC DNA]</scope>
    <source>
        <strain evidence="8">Peat soil MAG SbA5</strain>
    </source>
</reference>
<gene>
    <name evidence="7" type="ORF">SBA5_110012</name>
</gene>
<feature type="transmembrane region" description="Helical" evidence="5">
    <location>
        <begin position="425"/>
        <end position="444"/>
    </location>
</feature>
<accession>A0A2N9L2W1</accession>
<feature type="transmembrane region" description="Helical" evidence="5">
    <location>
        <begin position="52"/>
        <end position="75"/>
    </location>
</feature>
<evidence type="ECO:0000313" key="8">
    <source>
        <dbReference type="Proteomes" id="UP000239735"/>
    </source>
</evidence>
<keyword evidence="4 5" id="KW-0472">Membrane</keyword>
<dbReference type="GO" id="GO:0055085">
    <property type="term" value="P:transmembrane transport"/>
    <property type="evidence" value="ECO:0007669"/>
    <property type="project" value="InterPro"/>
</dbReference>
<feature type="domain" description="Amino acid permease/ SLC12A" evidence="6">
    <location>
        <begin position="54"/>
        <end position="421"/>
    </location>
</feature>
<feature type="transmembrane region" description="Helical" evidence="5">
    <location>
        <begin position="161"/>
        <end position="181"/>
    </location>
</feature>
<organism evidence="7 8">
    <name type="scientific">Candidatus Sulfuritelmatomonas gaucii</name>
    <dbReference type="NCBI Taxonomy" id="2043161"/>
    <lineage>
        <taxon>Bacteria</taxon>
        <taxon>Pseudomonadati</taxon>
        <taxon>Acidobacteriota</taxon>
        <taxon>Terriglobia</taxon>
        <taxon>Terriglobales</taxon>
        <taxon>Acidobacteriaceae</taxon>
        <taxon>Candidatus Sulfuritelmatomonas</taxon>
    </lineage>
</organism>
<evidence type="ECO:0000256" key="4">
    <source>
        <dbReference type="ARBA" id="ARBA00023136"/>
    </source>
</evidence>
<dbReference type="Pfam" id="PF00324">
    <property type="entry name" value="AA_permease"/>
    <property type="match status" value="1"/>
</dbReference>
<feature type="transmembrane region" description="Helical" evidence="5">
    <location>
        <begin position="342"/>
        <end position="360"/>
    </location>
</feature>
<dbReference type="Proteomes" id="UP000239735">
    <property type="component" value="Unassembled WGS sequence"/>
</dbReference>
<dbReference type="PANTHER" id="PTHR42770:SF16">
    <property type="entry name" value="AMINO ACID PERMEASE"/>
    <property type="match status" value="1"/>
</dbReference>
<dbReference type="PIRSF" id="PIRSF006060">
    <property type="entry name" value="AA_transporter"/>
    <property type="match status" value="1"/>
</dbReference>
<feature type="transmembrane region" description="Helical" evidence="5">
    <location>
        <begin position="96"/>
        <end position="122"/>
    </location>
</feature>
<sequence length="458" mass="49446">MSKLIGESSASPTGPHLRRVLSLRDLFFYGIVAVTPSAPATVFGLADVRSRGHVVVTILAAMAAMVLTAVSYGRLASLYPSAGSAYTYVSNGIHPLLGFVAGWAMLLDYIVIPLFCVLYGTLSLERALSWMPLWAGAALFAGGITLLNLRGIRSTARTNELLLVMMFIVLGAFIVLAVRYICLRQGLAGLFSIRPFYNPETFSVREIGAATSFAALTYLGFDAVTTLAEEVDNPRRNVLLASVGVCVFTGLFGGLLVYLGQLAWPDYLSFQNVDTAFIDVTGRVGGVALLKATAIMLVVANIGAGLTAQVGAARLLFGMGRENVIPEKIFGRLHPVHKTPDFNVILIGVLAYVGAQFLSYELTAEILNFGAFLGFMCVNLAAFWKFGVQQRHRHWESVVVDAALPSLGFVFCAAIWWGLAMPAKITGGVWLVAGIVVLGIRSNWFREPLHMPNPTLYQ</sequence>